<dbReference type="GO" id="GO:0003676">
    <property type="term" value="F:nucleic acid binding"/>
    <property type="evidence" value="ECO:0007669"/>
    <property type="project" value="InterPro"/>
</dbReference>
<organism evidence="2 3">
    <name type="scientific">Mikania micrantha</name>
    <name type="common">bitter vine</name>
    <dbReference type="NCBI Taxonomy" id="192012"/>
    <lineage>
        <taxon>Eukaryota</taxon>
        <taxon>Viridiplantae</taxon>
        <taxon>Streptophyta</taxon>
        <taxon>Embryophyta</taxon>
        <taxon>Tracheophyta</taxon>
        <taxon>Spermatophyta</taxon>
        <taxon>Magnoliopsida</taxon>
        <taxon>eudicotyledons</taxon>
        <taxon>Gunneridae</taxon>
        <taxon>Pentapetalae</taxon>
        <taxon>asterids</taxon>
        <taxon>campanulids</taxon>
        <taxon>Asterales</taxon>
        <taxon>Asteraceae</taxon>
        <taxon>Asteroideae</taxon>
        <taxon>Heliantheae alliance</taxon>
        <taxon>Eupatorieae</taxon>
        <taxon>Mikania</taxon>
    </lineage>
</organism>
<dbReference type="PANTHER" id="PTHR37984">
    <property type="entry name" value="PROTEIN CBG26694"/>
    <property type="match status" value="1"/>
</dbReference>
<comment type="caution">
    <text evidence="2">The sequence shown here is derived from an EMBL/GenBank/DDBJ whole genome shotgun (WGS) entry which is preliminary data.</text>
</comment>
<dbReference type="EMBL" id="SZYD01000001">
    <property type="protein sequence ID" value="KAD7480241.1"/>
    <property type="molecule type" value="Genomic_DNA"/>
</dbReference>
<evidence type="ECO:0000259" key="1">
    <source>
        <dbReference type="PROSITE" id="PS50994"/>
    </source>
</evidence>
<sequence>MDLALRNDILYWCHSSPVGGHSGYKPTLAKLKELFFWKGCSKDVRRFVRECHTCQRVKYETVATPGLLQPLPIPKSIFTDIYMDFISGLPRIHGKDTILVVVDQLTKYGHFIPLGHPYSAAQLAQVFLDEIFKLHGCPDTIVSDRDPLFMSNFWKEFMRLQGVTLSFSSVYHPQTDGQTEVLNRCLETYLRCMTMDSPLQWLKWLPLAQWWVLELSSYFLIKQMTLFLESIVPDEV</sequence>
<evidence type="ECO:0000313" key="2">
    <source>
        <dbReference type="EMBL" id="KAD7480241.1"/>
    </source>
</evidence>
<feature type="domain" description="Integrase catalytic" evidence="1">
    <location>
        <begin position="68"/>
        <end position="236"/>
    </location>
</feature>
<dbReference type="GO" id="GO:0015074">
    <property type="term" value="P:DNA integration"/>
    <property type="evidence" value="ECO:0007669"/>
    <property type="project" value="InterPro"/>
</dbReference>
<dbReference type="InterPro" id="IPR050951">
    <property type="entry name" value="Retrovirus_Pol_polyprotein"/>
</dbReference>
<dbReference type="OrthoDB" id="1938712at2759"/>
<dbReference type="Gene3D" id="1.10.340.70">
    <property type="match status" value="1"/>
</dbReference>
<dbReference type="InterPro" id="IPR001584">
    <property type="entry name" value="Integrase_cat-core"/>
</dbReference>
<dbReference type="FunFam" id="1.10.340.70:FF:000001">
    <property type="entry name" value="Retrovirus-related Pol polyprotein from transposon gypsy-like Protein"/>
    <property type="match status" value="1"/>
</dbReference>
<dbReference type="InterPro" id="IPR041588">
    <property type="entry name" value="Integrase_H2C2"/>
</dbReference>
<evidence type="ECO:0000313" key="3">
    <source>
        <dbReference type="Proteomes" id="UP000326396"/>
    </source>
</evidence>
<protein>
    <recommendedName>
        <fullName evidence="1">Integrase catalytic domain-containing protein</fullName>
    </recommendedName>
</protein>
<dbReference type="Pfam" id="PF17921">
    <property type="entry name" value="Integrase_H2C2"/>
    <property type="match status" value="1"/>
</dbReference>
<keyword evidence="3" id="KW-1185">Reference proteome</keyword>
<dbReference type="PROSITE" id="PS50994">
    <property type="entry name" value="INTEGRASE"/>
    <property type="match status" value="1"/>
</dbReference>
<gene>
    <name evidence="2" type="ORF">E3N88_03377</name>
</gene>
<accession>A0A5N6Q8N7</accession>
<dbReference type="InterPro" id="IPR012337">
    <property type="entry name" value="RNaseH-like_sf"/>
</dbReference>
<proteinExistence type="predicted"/>
<dbReference type="Proteomes" id="UP000326396">
    <property type="component" value="Linkage Group LG1"/>
</dbReference>
<dbReference type="SUPFAM" id="SSF53098">
    <property type="entry name" value="Ribonuclease H-like"/>
    <property type="match status" value="1"/>
</dbReference>
<dbReference type="PANTHER" id="PTHR37984:SF5">
    <property type="entry name" value="PROTEIN NYNRIN-LIKE"/>
    <property type="match status" value="1"/>
</dbReference>
<dbReference type="AlphaFoldDB" id="A0A5N6Q8N7"/>
<dbReference type="Gene3D" id="3.30.420.10">
    <property type="entry name" value="Ribonuclease H-like superfamily/Ribonuclease H"/>
    <property type="match status" value="1"/>
</dbReference>
<name>A0A5N6Q8N7_9ASTR</name>
<reference evidence="2 3" key="1">
    <citation type="submission" date="2019-05" db="EMBL/GenBank/DDBJ databases">
        <title>Mikania micrantha, genome provides insights into the molecular mechanism of rapid growth.</title>
        <authorList>
            <person name="Liu B."/>
        </authorList>
    </citation>
    <scope>NUCLEOTIDE SEQUENCE [LARGE SCALE GENOMIC DNA]</scope>
    <source>
        <strain evidence="2">NLD-2019</strain>
        <tissue evidence="2">Leaf</tissue>
    </source>
</reference>
<dbReference type="InterPro" id="IPR036397">
    <property type="entry name" value="RNaseH_sf"/>
</dbReference>